<sequence>MRREYNRKKRKARTEESRVKYEKDYDHQKRKVQMIIRQAMTTHEKKLTEEIISSKDKPNRIWDYVNKLKGKNTKKSRNVILYDEKGDQLSKVEAEKSLVEVWRGIYQKQRNRISEVWTEDIRSRYVESLEVENIGTNVDGTLNFPEILTEHMELVTRVSKNIKRMEMPVITKEEVQKCLRELKNKKSAGMDEIKPEMYKTLIKSEKCLAELTAVLNKVLDTKEIPEDWKI</sequence>
<comment type="caution">
    <text evidence="2">The sequence shown here is derived from an EMBL/GenBank/DDBJ whole genome shotgun (WGS) entry which is preliminary data.</text>
</comment>
<accession>A0AAE1Q3I2</accession>
<gene>
    <name evidence="2" type="ORF">Pmani_010198</name>
</gene>
<organism evidence="2 3">
    <name type="scientific">Petrolisthes manimaculis</name>
    <dbReference type="NCBI Taxonomy" id="1843537"/>
    <lineage>
        <taxon>Eukaryota</taxon>
        <taxon>Metazoa</taxon>
        <taxon>Ecdysozoa</taxon>
        <taxon>Arthropoda</taxon>
        <taxon>Crustacea</taxon>
        <taxon>Multicrustacea</taxon>
        <taxon>Malacostraca</taxon>
        <taxon>Eumalacostraca</taxon>
        <taxon>Eucarida</taxon>
        <taxon>Decapoda</taxon>
        <taxon>Pleocyemata</taxon>
        <taxon>Anomura</taxon>
        <taxon>Galatheoidea</taxon>
        <taxon>Porcellanidae</taxon>
        <taxon>Petrolisthes</taxon>
    </lineage>
</organism>
<dbReference type="Proteomes" id="UP001292094">
    <property type="component" value="Unassembled WGS sequence"/>
</dbReference>
<feature type="compositionally biased region" description="Basic and acidic residues" evidence="1">
    <location>
        <begin position="13"/>
        <end position="23"/>
    </location>
</feature>
<feature type="region of interest" description="Disordered" evidence="1">
    <location>
        <begin position="1"/>
        <end position="23"/>
    </location>
</feature>
<feature type="compositionally biased region" description="Basic residues" evidence="1">
    <location>
        <begin position="1"/>
        <end position="12"/>
    </location>
</feature>
<reference evidence="2" key="1">
    <citation type="submission" date="2023-11" db="EMBL/GenBank/DDBJ databases">
        <title>Genome assemblies of two species of porcelain crab, Petrolisthes cinctipes and Petrolisthes manimaculis (Anomura: Porcellanidae).</title>
        <authorList>
            <person name="Angst P."/>
        </authorList>
    </citation>
    <scope>NUCLEOTIDE SEQUENCE</scope>
    <source>
        <strain evidence="2">PB745_02</strain>
        <tissue evidence="2">Gill</tissue>
    </source>
</reference>
<proteinExistence type="predicted"/>
<keyword evidence="3" id="KW-1185">Reference proteome</keyword>
<dbReference type="EMBL" id="JAWZYT010000798">
    <property type="protein sequence ID" value="KAK4318775.1"/>
    <property type="molecule type" value="Genomic_DNA"/>
</dbReference>
<evidence type="ECO:0000313" key="3">
    <source>
        <dbReference type="Proteomes" id="UP001292094"/>
    </source>
</evidence>
<evidence type="ECO:0000313" key="2">
    <source>
        <dbReference type="EMBL" id="KAK4318775.1"/>
    </source>
</evidence>
<protein>
    <submittedName>
        <fullName evidence="2">Uncharacterized protein</fullName>
    </submittedName>
</protein>
<name>A0AAE1Q3I2_9EUCA</name>
<dbReference type="AlphaFoldDB" id="A0AAE1Q3I2"/>
<evidence type="ECO:0000256" key="1">
    <source>
        <dbReference type="SAM" id="MobiDB-lite"/>
    </source>
</evidence>